<evidence type="ECO:0000313" key="2">
    <source>
        <dbReference type="Proteomes" id="UP000192342"/>
    </source>
</evidence>
<name>A0A1Y1SIP9_9GAMM</name>
<reference evidence="1 2" key="1">
    <citation type="submission" date="2013-04" db="EMBL/GenBank/DDBJ databases">
        <title>Oceanococcus atlanticus 22II-S10r2 Genome Sequencing.</title>
        <authorList>
            <person name="Lai Q."/>
            <person name="Li G."/>
            <person name="Shao Z."/>
        </authorList>
    </citation>
    <scope>NUCLEOTIDE SEQUENCE [LARGE SCALE GENOMIC DNA]</scope>
    <source>
        <strain evidence="1 2">22II-S10r2</strain>
    </source>
</reference>
<accession>A0A1Y1SIP9</accession>
<proteinExistence type="predicted"/>
<dbReference type="Proteomes" id="UP000192342">
    <property type="component" value="Unassembled WGS sequence"/>
</dbReference>
<sequence length="256" mass="29229">MNGNRSHGLIAGDMLANLIRKPGTPIEGVLAEVVRRLAGHIFLDGFCHHEIIYKDNQPHLAGFPNTGVVHAMGYVLQFVPPSEWARWNKKVCVIPKADVWRLEVPQALGGHRRQKVATTALTRLHRFRQHRLTPHSGFRHRFVTDEVLGHVRLHNRDQELIFQSTSCWGWMRAGNFNSDVSEFFAVYHGLKFAWAKATLRTHILAEINSLFRRLNLDTACVVHGLATPEHYAELMQRYKARELSTMEARDAAYGLI</sequence>
<dbReference type="EMBL" id="AQQV01000001">
    <property type="protein sequence ID" value="ORE89458.1"/>
    <property type="molecule type" value="Genomic_DNA"/>
</dbReference>
<protein>
    <submittedName>
        <fullName evidence="1">Uncharacterized protein</fullName>
    </submittedName>
</protein>
<keyword evidence="2" id="KW-1185">Reference proteome</keyword>
<comment type="caution">
    <text evidence="1">The sequence shown here is derived from an EMBL/GenBank/DDBJ whole genome shotgun (WGS) entry which is preliminary data.</text>
</comment>
<gene>
    <name evidence="1" type="ORF">ATO7_06245</name>
</gene>
<evidence type="ECO:0000313" key="1">
    <source>
        <dbReference type="EMBL" id="ORE89458.1"/>
    </source>
</evidence>
<dbReference type="AlphaFoldDB" id="A0A1Y1SIP9"/>
<organism evidence="1 2">
    <name type="scientific">Oceanococcus atlanticus</name>
    <dbReference type="NCBI Taxonomy" id="1317117"/>
    <lineage>
        <taxon>Bacteria</taxon>
        <taxon>Pseudomonadati</taxon>
        <taxon>Pseudomonadota</taxon>
        <taxon>Gammaproteobacteria</taxon>
        <taxon>Chromatiales</taxon>
        <taxon>Oceanococcaceae</taxon>
        <taxon>Oceanococcus</taxon>
    </lineage>
</organism>